<dbReference type="HOGENOM" id="CLU_017706_0_0_1"/>
<dbReference type="eggNOG" id="KOG2997">
    <property type="taxonomic scope" value="Eukaryota"/>
</dbReference>
<dbReference type="GO" id="GO:0019005">
    <property type="term" value="C:SCF ubiquitin ligase complex"/>
    <property type="evidence" value="ECO:0007669"/>
    <property type="project" value="TreeGrafter"/>
</dbReference>
<dbReference type="GO" id="GO:0031146">
    <property type="term" value="P:SCF-dependent proteasomal ubiquitin-dependent protein catabolic process"/>
    <property type="evidence" value="ECO:0007669"/>
    <property type="project" value="TreeGrafter"/>
</dbReference>
<feature type="region of interest" description="Disordered" evidence="2">
    <location>
        <begin position="1"/>
        <end position="102"/>
    </location>
</feature>
<dbReference type="EMBL" id="KI963941">
    <property type="protein sequence ID" value="EUC48468.1"/>
    <property type="molecule type" value="Genomic_DNA"/>
</dbReference>
<dbReference type="Pfam" id="PF19270">
    <property type="entry name" value="FBO_C"/>
    <property type="match status" value="1"/>
</dbReference>
<dbReference type="PANTHER" id="PTHR12874">
    <property type="entry name" value="F-BOX ONLY PROTEIN 48-RELATED"/>
    <property type="match status" value="1"/>
</dbReference>
<protein>
    <recommendedName>
        <fullName evidence="3">F-box domain-containing protein</fullName>
    </recommendedName>
</protein>
<evidence type="ECO:0000259" key="3">
    <source>
        <dbReference type="PROSITE" id="PS50181"/>
    </source>
</evidence>
<feature type="compositionally biased region" description="Basic and acidic residues" evidence="2">
    <location>
        <begin position="81"/>
        <end position="93"/>
    </location>
</feature>
<accession>W6ZF13</accession>
<keyword evidence="5" id="KW-1185">Reference proteome</keyword>
<dbReference type="PANTHER" id="PTHR12874:SF9">
    <property type="entry name" value="F-BOX ONLY PROTEIN 48"/>
    <property type="match status" value="1"/>
</dbReference>
<evidence type="ECO:0000313" key="4">
    <source>
        <dbReference type="EMBL" id="EUC48468.1"/>
    </source>
</evidence>
<sequence>MDPNNVPTNTEAELESFRRKWREEVTARSKAQAPAESSSSSRHRPTKANPTQAQSQSHAHPHARKLSLEGGDEVQSYIYHNLDDKQHGRRLDETPAQTAAALAQGKEPTSALEHYEKAVEKESQGNLGESVDLYRKAFKLDSRVQDAYKAKHYPPSYFKKPQLQHIPAASSSSTVPVPPSAPKTQDPNPSNASATVPNTAHHSLHGLSSSLQTLISGYSQTSILAEPPPTDLSPAPPCPIASIPEEIVVEILEQLAVQDLASFIRLSQVCKRLAYLVLTEDRVWKRLALGDEYGFGGMHYTYTCGIDGKPLEDEQGIILGTANLSLSDSDDTDQFTSDPVPSPAALTQLLVPSPYPSYRTLFRQRPRIRFNGCYISTVNYARPGQAQPTTSTWNSPIHIVTYFRYLRFLRDGTCISLLTTSEPPDVVPYLYIEHLHKNHHNLPTAPMKDAVLGHWRLSGPEIPLPPGQEALDVETEKEGTLHIETPGATPKYIYRMALTVGSAGKNAKINRLVWQGYWSYNRLTDDWAEFGLKNDRAYYFSRVKSYGMSWDERGIKPY</sequence>
<dbReference type="SUPFAM" id="SSF81383">
    <property type="entry name" value="F-box domain"/>
    <property type="match status" value="1"/>
</dbReference>
<dbReference type="Proteomes" id="UP000054032">
    <property type="component" value="Unassembled WGS sequence"/>
</dbReference>
<dbReference type="KEGG" id="bor:COCMIDRAFT_87314"/>
<dbReference type="InterPro" id="IPR045464">
    <property type="entry name" value="Hrt3/FBXO9_C"/>
</dbReference>
<feature type="domain" description="F-box" evidence="3">
    <location>
        <begin position="237"/>
        <end position="287"/>
    </location>
</feature>
<dbReference type="InterPro" id="IPR001810">
    <property type="entry name" value="F-box_dom"/>
</dbReference>
<dbReference type="GeneID" id="19127032"/>
<reference evidence="4 5" key="1">
    <citation type="journal article" date="2013" name="PLoS Genet.">
        <title>Comparative genome structure, secondary metabolite, and effector coding capacity across Cochliobolus pathogens.</title>
        <authorList>
            <person name="Condon B.J."/>
            <person name="Leng Y."/>
            <person name="Wu D."/>
            <person name="Bushley K.E."/>
            <person name="Ohm R.A."/>
            <person name="Otillar R."/>
            <person name="Martin J."/>
            <person name="Schackwitz W."/>
            <person name="Grimwood J."/>
            <person name="MohdZainudin N."/>
            <person name="Xue C."/>
            <person name="Wang R."/>
            <person name="Manning V.A."/>
            <person name="Dhillon B."/>
            <person name="Tu Z.J."/>
            <person name="Steffenson B.J."/>
            <person name="Salamov A."/>
            <person name="Sun H."/>
            <person name="Lowry S."/>
            <person name="LaButti K."/>
            <person name="Han J."/>
            <person name="Copeland A."/>
            <person name="Lindquist E."/>
            <person name="Barry K."/>
            <person name="Schmutz J."/>
            <person name="Baker S.E."/>
            <person name="Ciuffetti L.M."/>
            <person name="Grigoriev I.V."/>
            <person name="Zhong S."/>
            <person name="Turgeon B.G."/>
        </authorList>
    </citation>
    <scope>NUCLEOTIDE SEQUENCE [LARGE SCALE GENOMIC DNA]</scope>
    <source>
        <strain evidence="4 5">ATCC 44560</strain>
    </source>
</reference>
<dbReference type="GO" id="GO:0005737">
    <property type="term" value="C:cytoplasm"/>
    <property type="evidence" value="ECO:0007669"/>
    <property type="project" value="TreeGrafter"/>
</dbReference>
<feature type="compositionally biased region" description="Polar residues" evidence="2">
    <location>
        <begin position="48"/>
        <end position="58"/>
    </location>
</feature>
<organism evidence="4 5">
    <name type="scientific">Bipolaris oryzae ATCC 44560</name>
    <dbReference type="NCBI Taxonomy" id="930090"/>
    <lineage>
        <taxon>Eukaryota</taxon>
        <taxon>Fungi</taxon>
        <taxon>Dikarya</taxon>
        <taxon>Ascomycota</taxon>
        <taxon>Pezizomycotina</taxon>
        <taxon>Dothideomycetes</taxon>
        <taxon>Pleosporomycetidae</taxon>
        <taxon>Pleosporales</taxon>
        <taxon>Pleosporineae</taxon>
        <taxon>Pleosporaceae</taxon>
        <taxon>Bipolaris</taxon>
    </lineage>
</organism>
<dbReference type="Gene3D" id="1.20.1280.50">
    <property type="match status" value="1"/>
</dbReference>
<feature type="region of interest" description="Disordered" evidence="2">
    <location>
        <begin position="155"/>
        <end position="202"/>
    </location>
</feature>
<gene>
    <name evidence="4" type="ORF">COCMIDRAFT_87314</name>
</gene>
<evidence type="ECO:0000313" key="5">
    <source>
        <dbReference type="Proteomes" id="UP000054032"/>
    </source>
</evidence>
<name>W6ZF13_COCMI</name>
<dbReference type="OrthoDB" id="2117972at2759"/>
<keyword evidence="1" id="KW-0833">Ubl conjugation pathway</keyword>
<dbReference type="RefSeq" id="XP_007685089.1">
    <property type="nucleotide sequence ID" value="XM_007686899.1"/>
</dbReference>
<dbReference type="STRING" id="930090.W6ZF13"/>
<dbReference type="Pfam" id="PF12937">
    <property type="entry name" value="F-box-like"/>
    <property type="match status" value="1"/>
</dbReference>
<proteinExistence type="predicted"/>
<dbReference type="AlphaFoldDB" id="W6ZF13"/>
<evidence type="ECO:0000256" key="1">
    <source>
        <dbReference type="ARBA" id="ARBA00022786"/>
    </source>
</evidence>
<dbReference type="InterPro" id="IPR036047">
    <property type="entry name" value="F-box-like_dom_sf"/>
</dbReference>
<evidence type="ECO:0000256" key="2">
    <source>
        <dbReference type="SAM" id="MobiDB-lite"/>
    </source>
</evidence>
<feature type="compositionally biased region" description="Basic and acidic residues" evidence="2">
    <location>
        <begin position="15"/>
        <end position="27"/>
    </location>
</feature>
<feature type="compositionally biased region" description="Polar residues" evidence="2">
    <location>
        <begin position="183"/>
        <end position="200"/>
    </location>
</feature>
<feature type="compositionally biased region" description="Polar residues" evidence="2">
    <location>
        <begin position="1"/>
        <end position="11"/>
    </location>
</feature>
<dbReference type="PROSITE" id="PS50181">
    <property type="entry name" value="FBOX"/>
    <property type="match status" value="1"/>
</dbReference>